<proteinExistence type="predicted"/>
<organism evidence="1 2">
    <name type="scientific">Aeromonas veronii</name>
    <dbReference type="NCBI Taxonomy" id="654"/>
    <lineage>
        <taxon>Bacteria</taxon>
        <taxon>Pseudomonadati</taxon>
        <taxon>Pseudomonadota</taxon>
        <taxon>Gammaproteobacteria</taxon>
        <taxon>Aeromonadales</taxon>
        <taxon>Aeromonadaceae</taxon>
        <taxon>Aeromonas</taxon>
    </lineage>
</organism>
<dbReference type="AlphaFoldDB" id="A0A2T4MWR8"/>
<protein>
    <submittedName>
        <fullName evidence="1">Uncharacterized protein</fullName>
    </submittedName>
</protein>
<gene>
    <name evidence="1" type="ORF">DAA48_21565</name>
</gene>
<reference evidence="1 2" key="1">
    <citation type="submission" date="2018-03" db="EMBL/GenBank/DDBJ databases">
        <title>Aeromonas veronii whole genome sequencing and analysis.</title>
        <authorList>
            <person name="Xie H."/>
            <person name="Liu T."/>
            <person name="Wang K."/>
        </authorList>
    </citation>
    <scope>NUCLEOTIDE SEQUENCE [LARGE SCALE GENOMIC DNA]</scope>
    <source>
        <strain evidence="1 2">XH.VA.1</strain>
    </source>
</reference>
<sequence>MTEPSIPMLGKLWWSADNMAEAEQWKADLLQKGATSVELKPEDDREIVDVIITLPIDKANEIVGYNIEPEEWLVD</sequence>
<accession>A0A2T4MWR8</accession>
<dbReference type="Proteomes" id="UP000241986">
    <property type="component" value="Unassembled WGS sequence"/>
</dbReference>
<comment type="caution">
    <text evidence="1">The sequence shown here is derived from an EMBL/GenBank/DDBJ whole genome shotgun (WGS) entry which is preliminary data.</text>
</comment>
<evidence type="ECO:0000313" key="1">
    <source>
        <dbReference type="EMBL" id="PTH79028.1"/>
    </source>
</evidence>
<dbReference type="EMBL" id="PZKL01000045">
    <property type="protein sequence ID" value="PTH79028.1"/>
    <property type="molecule type" value="Genomic_DNA"/>
</dbReference>
<evidence type="ECO:0000313" key="2">
    <source>
        <dbReference type="Proteomes" id="UP000241986"/>
    </source>
</evidence>
<name>A0A2T4MWR8_AERVE</name>
<dbReference type="RefSeq" id="WP_107684653.1">
    <property type="nucleotide sequence ID" value="NZ_PZKL01000045.1"/>
</dbReference>